<protein>
    <submittedName>
        <fullName evidence="1">Uncharacterized protein</fullName>
    </submittedName>
</protein>
<evidence type="ECO:0000313" key="1">
    <source>
        <dbReference type="EMBL" id="QBZ66655.1"/>
    </source>
</evidence>
<evidence type="ECO:0000313" key="2">
    <source>
        <dbReference type="Proteomes" id="UP000294847"/>
    </source>
</evidence>
<dbReference type="EMBL" id="CP034210">
    <property type="protein sequence ID" value="QBZ66655.1"/>
    <property type="molecule type" value="Genomic_DNA"/>
</dbReference>
<organism evidence="1 2">
    <name type="scientific">Pyricularia oryzae</name>
    <name type="common">Rice blast fungus</name>
    <name type="synonym">Magnaporthe oryzae</name>
    <dbReference type="NCBI Taxonomy" id="318829"/>
    <lineage>
        <taxon>Eukaryota</taxon>
        <taxon>Fungi</taxon>
        <taxon>Dikarya</taxon>
        <taxon>Ascomycota</taxon>
        <taxon>Pezizomycotina</taxon>
        <taxon>Sordariomycetes</taxon>
        <taxon>Sordariomycetidae</taxon>
        <taxon>Magnaporthales</taxon>
        <taxon>Pyriculariaceae</taxon>
        <taxon>Pyricularia</taxon>
    </lineage>
</organism>
<proteinExistence type="predicted"/>
<sequence>FEILERLSLAFGNSSTAGTMRLQSSSFRLNQDPQPVIPKQTGLTLSLAYAADLSSLNLKSWSQTKRG</sequence>
<dbReference type="AlphaFoldDB" id="A0A4P7NVK6"/>
<reference evidence="1 2" key="1">
    <citation type="journal article" date="2019" name="Mol. Biol. Evol.">
        <title>Blast fungal genomes show frequent chromosomal changes, gene gains and losses, and effector gene turnover.</title>
        <authorList>
            <person name="Gomez Luciano L.B."/>
            <person name="Jason Tsai I."/>
            <person name="Chuma I."/>
            <person name="Tosa Y."/>
            <person name="Chen Y.H."/>
            <person name="Li J.Y."/>
            <person name="Li M.Y."/>
            <person name="Jade Lu M.Y."/>
            <person name="Nakayashiki H."/>
            <person name="Li W.H."/>
        </authorList>
    </citation>
    <scope>NUCLEOTIDE SEQUENCE [LARGE SCALE GENOMIC DNA]</scope>
    <source>
        <strain evidence="1">MZ5-1-6</strain>
    </source>
</reference>
<gene>
    <name evidence="1" type="ORF">PoMZ_13638</name>
</gene>
<name>A0A4P7NVK6_PYROR</name>
<feature type="non-terminal residue" evidence="1">
    <location>
        <position position="1"/>
    </location>
</feature>
<accession>A0A4P7NVK6</accession>
<dbReference type="Proteomes" id="UP000294847">
    <property type="component" value="Chromosome 7"/>
</dbReference>